<evidence type="ECO:0000313" key="1">
    <source>
        <dbReference type="EMBL" id="WZJ21153.1"/>
    </source>
</evidence>
<dbReference type="Proteomes" id="UP001479520">
    <property type="component" value="Chromosome"/>
</dbReference>
<sequence length="403" mass="46749">MSIAYFGLPEEVLFCKCCVISNQRPSSTVEFQHKRDEKKATIGFDADGVCDACRYNDAKASTIDWARREQQLVALLDKHRSNGSGYDVIVPGSGGKDSAYTAHVLKYRYGMNPLTVTWAPHKYTEIGWKNFENWMHIGGLDNILFTPNGRLHRYLTRMAFLNLLHPFQPFIVGQRIIGPLMATKFDVPLVMYGENQAEYGNNPDENYVPTMDRKFFSAGRPEDIVLGGKSIEAIIAEGEFKPHDFAPYIPPSADYLESKGIEVHYLGYYLKWDPQECYYYAVENTGFQANTERTEGTYSKYSSIDDRVDMFHYYTTLIKFGIGRATYDAAQEIRNGKITREEGVQLVRRYDQEFPRKYFKEFLDYISISEEEFHATVDKFRSPHLWEKRDDEWRLKHAVWKSE</sequence>
<dbReference type="InterPro" id="IPR020022">
    <property type="entry name" value="N-acetyl_sugar_amidoTrfase"/>
</dbReference>
<accession>A0ABZ2XFM5</accession>
<protein>
    <submittedName>
        <fullName evidence="1">N-acetyl sugar amidotransferase</fullName>
    </submittedName>
</protein>
<evidence type="ECO:0000313" key="2">
    <source>
        <dbReference type="Proteomes" id="UP001479520"/>
    </source>
</evidence>
<reference evidence="1 2" key="1">
    <citation type="submission" date="2024-04" db="EMBL/GenBank/DDBJ databases">
        <title>Dissimilatory iodate-reducing microorganisms contribute to the enrichment of iodine in groundwater.</title>
        <authorList>
            <person name="Jiang Z."/>
        </authorList>
    </citation>
    <scope>NUCLEOTIDE SEQUENCE [LARGE SCALE GENOMIC DNA]</scope>
    <source>
        <strain evidence="1 2">NCP973</strain>
    </source>
</reference>
<dbReference type="RefSeq" id="WP_341743515.1">
    <property type="nucleotide sequence ID" value="NZ_CP151406.1"/>
</dbReference>
<proteinExistence type="predicted"/>
<organism evidence="1 2">
    <name type="scientific">Azonexus hydrophilus</name>
    <dbReference type="NCBI Taxonomy" id="418702"/>
    <lineage>
        <taxon>Bacteria</taxon>
        <taxon>Pseudomonadati</taxon>
        <taxon>Pseudomonadota</taxon>
        <taxon>Betaproteobacteria</taxon>
        <taxon>Rhodocyclales</taxon>
        <taxon>Azonexaceae</taxon>
        <taxon>Azonexus</taxon>
    </lineage>
</organism>
<name>A0ABZ2XFM5_9RHOO</name>
<keyword evidence="2" id="KW-1185">Reference proteome</keyword>
<dbReference type="SUPFAM" id="SSF52402">
    <property type="entry name" value="Adenine nucleotide alpha hydrolases-like"/>
    <property type="match status" value="1"/>
</dbReference>
<dbReference type="EMBL" id="CP151406">
    <property type="protein sequence ID" value="WZJ21153.1"/>
    <property type="molecule type" value="Genomic_DNA"/>
</dbReference>
<gene>
    <name evidence="1" type="ORF">AADV58_14545</name>
</gene>
<dbReference type="NCBIfam" id="TIGR03573">
    <property type="entry name" value="WbuX"/>
    <property type="match status" value="1"/>
</dbReference>